<dbReference type="PANTHER" id="PTHR33525">
    <property type="match status" value="1"/>
</dbReference>
<name>A0A1I4VKT6_9BACT</name>
<dbReference type="InterPro" id="IPR013976">
    <property type="entry name" value="HDOD"/>
</dbReference>
<dbReference type="Proteomes" id="UP000199611">
    <property type="component" value="Unassembled WGS sequence"/>
</dbReference>
<keyword evidence="1" id="KW-0145">Chemotaxis</keyword>
<evidence type="ECO:0000256" key="1">
    <source>
        <dbReference type="ARBA" id="ARBA00022500"/>
    </source>
</evidence>
<dbReference type="AlphaFoldDB" id="A0A1I4VKT6"/>
<dbReference type="InterPro" id="IPR038592">
    <property type="entry name" value="CheD-like_sf"/>
</dbReference>
<sequence>MSVRIVDSGTFYIGKRQILTLEAILGTCVGLALIDRKNDIAGLYHILLPEPPDPGTDFQREAYASTGLPVFLSEMVRRGADPARLEAHIAGGALVGPVSEEDFIMNIGGETFDVVESFLRENNIPIVYLETGGFFACRIQLDMRNFSVRVDPFESPEGFNIERFPRPTREDLIGTVSQLKPIPQVALKILDMVKRGDYSFAEISEEVRKDQVIAAKILAFCQSPMFRLPHGIQSIDRALVVLGERRLLQAVLMAYCEDVFRCATGGYSMCRGGLFNHAVTTAHIAQALARSFNLPEDQAYTAGLLHDIGKIVLDHYIHPVAPYFYRKVLNEGRSLVEIEKSVFGVTHIDTGEILCREWELPDAVYRAVRGHELSEFDEAGNMLIRIIKMANFLSGTFLPGQSLSAVGAADAAGIVRGVPLGKGQLLEVLGAASEVSRAVKS</sequence>
<dbReference type="PANTHER" id="PTHR33525:SF3">
    <property type="entry name" value="RIBONUCLEASE Y"/>
    <property type="match status" value="1"/>
</dbReference>
<dbReference type="Pfam" id="PF03975">
    <property type="entry name" value="CheD"/>
    <property type="match status" value="1"/>
</dbReference>
<dbReference type="SUPFAM" id="SSF109604">
    <property type="entry name" value="HD-domain/PDEase-like"/>
    <property type="match status" value="1"/>
</dbReference>
<dbReference type="GO" id="GO:0006935">
    <property type="term" value="P:chemotaxis"/>
    <property type="evidence" value="ECO:0007669"/>
    <property type="project" value="UniProtKB-KW"/>
</dbReference>
<dbReference type="STRING" id="39841.SAMN05660836_02343"/>
<evidence type="ECO:0000313" key="5">
    <source>
        <dbReference type="Proteomes" id="UP000199611"/>
    </source>
</evidence>
<reference evidence="5" key="1">
    <citation type="submission" date="2016-10" db="EMBL/GenBank/DDBJ databases">
        <authorList>
            <person name="Varghese N."/>
            <person name="Submissions S."/>
        </authorList>
    </citation>
    <scope>NUCLEOTIDE SEQUENCE [LARGE SCALE GENOMIC DNA]</scope>
    <source>
        <strain evidence="5">DSM 9990</strain>
    </source>
</reference>
<dbReference type="PROSITE" id="PS51833">
    <property type="entry name" value="HDOD"/>
    <property type="match status" value="1"/>
</dbReference>
<dbReference type="InterPro" id="IPR052340">
    <property type="entry name" value="RNase_Y/CdgJ"/>
</dbReference>
<evidence type="ECO:0000313" key="4">
    <source>
        <dbReference type="EMBL" id="SFN01811.1"/>
    </source>
</evidence>
<dbReference type="OrthoDB" id="9803649at2"/>
<dbReference type="CDD" id="cd16352">
    <property type="entry name" value="CheD"/>
    <property type="match status" value="1"/>
</dbReference>
<dbReference type="NCBIfam" id="TIGR00277">
    <property type="entry name" value="HDIG"/>
    <property type="match status" value="1"/>
</dbReference>
<keyword evidence="2" id="KW-0378">Hydrolase</keyword>
<evidence type="ECO:0000259" key="3">
    <source>
        <dbReference type="PROSITE" id="PS51833"/>
    </source>
</evidence>
<accession>A0A1I4VKT6</accession>
<protein>
    <submittedName>
        <fullName evidence="4">HDIG domain-containing protein</fullName>
    </submittedName>
</protein>
<evidence type="ECO:0000256" key="2">
    <source>
        <dbReference type="ARBA" id="ARBA00022801"/>
    </source>
</evidence>
<dbReference type="InterPro" id="IPR011324">
    <property type="entry name" value="Cytotoxic_necrot_fac-like_cat"/>
</dbReference>
<feature type="domain" description="HDOD" evidence="3">
    <location>
        <begin position="179"/>
        <end position="374"/>
    </location>
</feature>
<dbReference type="InterPro" id="IPR003607">
    <property type="entry name" value="HD/PDEase_dom"/>
</dbReference>
<gene>
    <name evidence="4" type="ORF">SAMN05660836_02343</name>
</gene>
<dbReference type="InterPro" id="IPR006675">
    <property type="entry name" value="HDIG_dom"/>
</dbReference>
<dbReference type="InterPro" id="IPR005659">
    <property type="entry name" value="Chemorcpt_Glu_NH3ase_CheD"/>
</dbReference>
<dbReference type="Gene3D" id="3.30.1330.200">
    <property type="match status" value="1"/>
</dbReference>
<dbReference type="GO" id="GO:0050568">
    <property type="term" value="F:protein-glutamine glutaminase activity"/>
    <property type="evidence" value="ECO:0007669"/>
    <property type="project" value="InterPro"/>
</dbReference>
<dbReference type="SUPFAM" id="SSF64438">
    <property type="entry name" value="CNF1/YfiH-like putative cysteine hydrolases"/>
    <property type="match status" value="1"/>
</dbReference>
<dbReference type="Pfam" id="PF08668">
    <property type="entry name" value="HDOD"/>
    <property type="match status" value="1"/>
</dbReference>
<dbReference type="CDD" id="cd00077">
    <property type="entry name" value="HDc"/>
    <property type="match status" value="1"/>
</dbReference>
<organism evidence="4 5">
    <name type="scientific">Thermodesulforhabdus norvegica</name>
    <dbReference type="NCBI Taxonomy" id="39841"/>
    <lineage>
        <taxon>Bacteria</taxon>
        <taxon>Pseudomonadati</taxon>
        <taxon>Thermodesulfobacteriota</taxon>
        <taxon>Syntrophobacteria</taxon>
        <taxon>Syntrophobacterales</taxon>
        <taxon>Thermodesulforhabdaceae</taxon>
        <taxon>Thermodesulforhabdus</taxon>
    </lineage>
</organism>
<dbReference type="SMART" id="SM00471">
    <property type="entry name" value="HDc"/>
    <property type="match status" value="1"/>
</dbReference>
<dbReference type="EMBL" id="FOUU01000010">
    <property type="protein sequence ID" value="SFN01811.1"/>
    <property type="molecule type" value="Genomic_DNA"/>
</dbReference>
<proteinExistence type="predicted"/>
<dbReference type="RefSeq" id="WP_093395997.1">
    <property type="nucleotide sequence ID" value="NZ_FOUU01000010.1"/>
</dbReference>
<dbReference type="Gene3D" id="1.10.3210.10">
    <property type="entry name" value="Hypothetical protein af1432"/>
    <property type="match status" value="1"/>
</dbReference>
<keyword evidence="5" id="KW-1185">Reference proteome</keyword>